<dbReference type="InterPro" id="IPR013830">
    <property type="entry name" value="SGNH_hydro"/>
</dbReference>
<keyword evidence="4" id="KW-1185">Reference proteome</keyword>
<evidence type="ECO:0000313" key="3">
    <source>
        <dbReference type="EMBL" id="KAF2758850.1"/>
    </source>
</evidence>
<organism evidence="3 4">
    <name type="scientific">Pseudovirgaria hyperparasitica</name>
    <dbReference type="NCBI Taxonomy" id="470096"/>
    <lineage>
        <taxon>Eukaryota</taxon>
        <taxon>Fungi</taxon>
        <taxon>Dikarya</taxon>
        <taxon>Ascomycota</taxon>
        <taxon>Pezizomycotina</taxon>
        <taxon>Dothideomycetes</taxon>
        <taxon>Dothideomycetes incertae sedis</taxon>
        <taxon>Acrospermales</taxon>
        <taxon>Acrospermaceae</taxon>
        <taxon>Pseudovirgaria</taxon>
    </lineage>
</organism>
<dbReference type="GeneID" id="54482857"/>
<proteinExistence type="predicted"/>
<dbReference type="Pfam" id="PF13472">
    <property type="entry name" value="Lipase_GDSL_2"/>
    <property type="match status" value="1"/>
</dbReference>
<feature type="domain" description="SGNH hydrolase-type esterase" evidence="2">
    <location>
        <begin position="39"/>
        <end position="216"/>
    </location>
</feature>
<dbReference type="GO" id="GO:0016787">
    <property type="term" value="F:hydrolase activity"/>
    <property type="evidence" value="ECO:0007669"/>
    <property type="project" value="InterPro"/>
</dbReference>
<dbReference type="SUPFAM" id="SSF52266">
    <property type="entry name" value="SGNH hydrolase"/>
    <property type="match status" value="1"/>
</dbReference>
<dbReference type="Gene3D" id="3.40.50.1110">
    <property type="entry name" value="SGNH hydrolase"/>
    <property type="match status" value="1"/>
</dbReference>
<protein>
    <submittedName>
        <fullName evidence="3">Lipolytic protein-like protein G-D-S-L family</fullName>
    </submittedName>
</protein>
<evidence type="ECO:0000259" key="2">
    <source>
        <dbReference type="Pfam" id="PF13472"/>
    </source>
</evidence>
<dbReference type="PANTHER" id="PTHR43695">
    <property type="entry name" value="PUTATIVE (AFU_ORTHOLOGUE AFUA_2G17250)-RELATED"/>
    <property type="match status" value="1"/>
</dbReference>
<dbReference type="PANTHER" id="PTHR43695:SF2">
    <property type="entry name" value="PUTATIVE (AFU_ORTHOLOGUE AFUA_2G17250)-RELATED"/>
    <property type="match status" value="1"/>
</dbReference>
<dbReference type="OrthoDB" id="5041285at2759"/>
<reference evidence="3" key="1">
    <citation type="journal article" date="2020" name="Stud. Mycol.">
        <title>101 Dothideomycetes genomes: a test case for predicting lifestyles and emergence of pathogens.</title>
        <authorList>
            <person name="Haridas S."/>
            <person name="Albert R."/>
            <person name="Binder M."/>
            <person name="Bloem J."/>
            <person name="Labutti K."/>
            <person name="Salamov A."/>
            <person name="Andreopoulos B."/>
            <person name="Baker S."/>
            <person name="Barry K."/>
            <person name="Bills G."/>
            <person name="Bluhm B."/>
            <person name="Cannon C."/>
            <person name="Castanera R."/>
            <person name="Culley D."/>
            <person name="Daum C."/>
            <person name="Ezra D."/>
            <person name="Gonzalez J."/>
            <person name="Henrissat B."/>
            <person name="Kuo A."/>
            <person name="Liang C."/>
            <person name="Lipzen A."/>
            <person name="Lutzoni F."/>
            <person name="Magnuson J."/>
            <person name="Mondo S."/>
            <person name="Nolan M."/>
            <person name="Ohm R."/>
            <person name="Pangilinan J."/>
            <person name="Park H.-J."/>
            <person name="Ramirez L."/>
            <person name="Alfaro M."/>
            <person name="Sun H."/>
            <person name="Tritt A."/>
            <person name="Yoshinaga Y."/>
            <person name="Zwiers L.-H."/>
            <person name="Turgeon B."/>
            <person name="Goodwin S."/>
            <person name="Spatafora J."/>
            <person name="Crous P."/>
            <person name="Grigoriev I."/>
        </authorList>
    </citation>
    <scope>NUCLEOTIDE SEQUENCE</scope>
    <source>
        <strain evidence="3">CBS 121739</strain>
    </source>
</reference>
<evidence type="ECO:0000313" key="4">
    <source>
        <dbReference type="Proteomes" id="UP000799437"/>
    </source>
</evidence>
<dbReference type="InterPro" id="IPR036514">
    <property type="entry name" value="SGNH_hydro_sf"/>
</dbReference>
<accession>A0A6A6WA65</accession>
<dbReference type="RefSeq" id="XP_033601301.1">
    <property type="nucleotide sequence ID" value="XM_033741803.1"/>
</dbReference>
<name>A0A6A6WA65_9PEZI</name>
<evidence type="ECO:0000256" key="1">
    <source>
        <dbReference type="SAM" id="SignalP"/>
    </source>
</evidence>
<dbReference type="Proteomes" id="UP000799437">
    <property type="component" value="Unassembled WGS sequence"/>
</dbReference>
<dbReference type="CDD" id="cd01821">
    <property type="entry name" value="Rhamnogalacturan_acetylesterase_like"/>
    <property type="match status" value="1"/>
</dbReference>
<keyword evidence="1" id="KW-0732">Signal</keyword>
<gene>
    <name evidence="3" type="ORF">EJ05DRAFT_437752</name>
</gene>
<dbReference type="AlphaFoldDB" id="A0A6A6WA65"/>
<feature type="signal peptide" evidence="1">
    <location>
        <begin position="1"/>
        <end position="20"/>
    </location>
</feature>
<dbReference type="EMBL" id="ML996570">
    <property type="protein sequence ID" value="KAF2758850.1"/>
    <property type="molecule type" value="Genomic_DNA"/>
</dbReference>
<sequence length="255" mass="26883">MLSFTSILSSLLAASSVVTARPRDSLQARALPPYWLLAGDSTTAPKGGWGDGFLSTTLSNGAAGKNYGHSGATTASFRAGGDWANVLSSIKSQKASYQVYVTIQFGHNDQKSTSGVTLDQFQTNLETFVKEVVSAGATPILVTSLTRRTFTSATPPAVIEDLANVVNRTKIAASNTGARWIDLNKASTAYVNALGPDAAHAYNLNATDNTHLNAHGGVVFARLVSDLLVAKYPEFAAYTLKNETLSTLIKQGKPA</sequence>
<feature type="chain" id="PRO_5025408801" evidence="1">
    <location>
        <begin position="21"/>
        <end position="255"/>
    </location>
</feature>
<dbReference type="InterPro" id="IPR037459">
    <property type="entry name" value="RhgT-like"/>
</dbReference>